<accession>A0A7M1RXG5</accession>
<proteinExistence type="predicted"/>
<name>A0A7M1RXG5_9CAUD</name>
<dbReference type="KEGG" id="vg:65129468"/>
<protein>
    <submittedName>
        <fullName evidence="1">Uncharacterized protein</fullName>
    </submittedName>
</protein>
<dbReference type="RefSeq" id="YP_010111134.1">
    <property type="nucleotide sequence ID" value="NC_055878.1"/>
</dbReference>
<evidence type="ECO:0000313" key="1">
    <source>
        <dbReference type="EMBL" id="QOR58976.1"/>
    </source>
</evidence>
<evidence type="ECO:0000313" key="2">
    <source>
        <dbReference type="Proteomes" id="UP000594030"/>
    </source>
</evidence>
<dbReference type="Proteomes" id="UP000594030">
    <property type="component" value="Segment"/>
</dbReference>
<dbReference type="GeneID" id="65129468"/>
<sequence>MMKKHLHVKLSAESILEMISEAAHSAMKKSVEDHFLSEEEYKEIIHSNQRDLHELVRENLHGTVECKLLDVMKLIEAYFEARDMDEEVLMIMLDKSRE</sequence>
<reference evidence="1 2" key="1">
    <citation type="submission" date="2020-07" db="EMBL/GenBank/DDBJ databases">
        <title>Taxonomic proposal: Crassvirales, a new order of highly abundant and diverse bacterial viruses.</title>
        <authorList>
            <person name="Shkoporov A.N."/>
            <person name="Stockdale S.R."/>
            <person name="Guerin E."/>
            <person name="Ross R.P."/>
            <person name="Hill C."/>
        </authorList>
    </citation>
    <scope>NUCLEOTIDE SEQUENCE [LARGE SCALE GENOMIC DNA]</scope>
</reference>
<keyword evidence="2" id="KW-1185">Reference proteome</keyword>
<organism evidence="1 2">
    <name type="scientific">uncultured phage cr108_1</name>
    <dbReference type="NCBI Taxonomy" id="2772069"/>
    <lineage>
        <taxon>Viruses</taxon>
        <taxon>Duplodnaviria</taxon>
        <taxon>Heunggongvirae</taxon>
        <taxon>Uroviricota</taxon>
        <taxon>Caudoviricetes</taxon>
        <taxon>Crassvirales</taxon>
        <taxon>Steigviridae</taxon>
        <taxon>Asinivirinae</taxon>
        <taxon>Pipoluvirus</taxon>
        <taxon>Pipoluvirus rarus</taxon>
    </lineage>
</organism>
<dbReference type="EMBL" id="MT774385">
    <property type="protein sequence ID" value="QOR58976.1"/>
    <property type="molecule type" value="Genomic_DNA"/>
</dbReference>